<feature type="compositionally biased region" description="Basic and acidic residues" evidence="1">
    <location>
        <begin position="368"/>
        <end position="382"/>
    </location>
</feature>
<organism evidence="3 4">
    <name type="scientific">Lupinus luteus</name>
    <name type="common">European yellow lupine</name>
    <dbReference type="NCBI Taxonomy" id="3873"/>
    <lineage>
        <taxon>Eukaryota</taxon>
        <taxon>Viridiplantae</taxon>
        <taxon>Streptophyta</taxon>
        <taxon>Embryophyta</taxon>
        <taxon>Tracheophyta</taxon>
        <taxon>Spermatophyta</taxon>
        <taxon>Magnoliopsida</taxon>
        <taxon>eudicotyledons</taxon>
        <taxon>Gunneridae</taxon>
        <taxon>Pentapetalae</taxon>
        <taxon>rosids</taxon>
        <taxon>fabids</taxon>
        <taxon>Fabales</taxon>
        <taxon>Fabaceae</taxon>
        <taxon>Papilionoideae</taxon>
        <taxon>50 kb inversion clade</taxon>
        <taxon>genistoids sensu lato</taxon>
        <taxon>core genistoids</taxon>
        <taxon>Genisteae</taxon>
        <taxon>Lupinus</taxon>
    </lineage>
</organism>
<dbReference type="EMBL" id="CAXHTB010000016">
    <property type="protein sequence ID" value="CAL0322324.1"/>
    <property type="molecule type" value="Genomic_DNA"/>
</dbReference>
<dbReference type="PANTHER" id="PTHR34568">
    <property type="entry name" value="RRM DOMAIN-CONTAINING PROTEIN"/>
    <property type="match status" value="1"/>
</dbReference>
<comment type="caution">
    <text evidence="3">The sequence shown here is derived from an EMBL/GenBank/DDBJ whole genome shotgun (WGS) entry which is preliminary data.</text>
</comment>
<dbReference type="Proteomes" id="UP001497480">
    <property type="component" value="Unassembled WGS sequence"/>
</dbReference>
<dbReference type="InterPro" id="IPR058941">
    <property type="entry name" value="HTH_AT3G52170-like"/>
</dbReference>
<feature type="domain" description="AT3G52170-like helix-turn-helix" evidence="2">
    <location>
        <begin position="86"/>
        <end position="135"/>
    </location>
</feature>
<reference evidence="3 4" key="1">
    <citation type="submission" date="2024-03" db="EMBL/GenBank/DDBJ databases">
        <authorList>
            <person name="Martinez-Hernandez J."/>
        </authorList>
    </citation>
    <scope>NUCLEOTIDE SEQUENCE [LARGE SCALE GENOMIC DNA]</scope>
</reference>
<evidence type="ECO:0000256" key="1">
    <source>
        <dbReference type="SAM" id="MobiDB-lite"/>
    </source>
</evidence>
<feature type="compositionally biased region" description="Low complexity" evidence="1">
    <location>
        <begin position="62"/>
        <end position="71"/>
    </location>
</feature>
<gene>
    <name evidence="3" type="ORF">LLUT_LOCUS23384</name>
</gene>
<dbReference type="AlphaFoldDB" id="A0AAV1XKY7"/>
<feature type="compositionally biased region" description="Polar residues" evidence="1">
    <location>
        <begin position="391"/>
        <end position="400"/>
    </location>
</feature>
<name>A0AAV1XKY7_LUPLU</name>
<feature type="compositionally biased region" description="Basic and acidic residues" evidence="1">
    <location>
        <begin position="419"/>
        <end position="428"/>
    </location>
</feature>
<protein>
    <recommendedName>
        <fullName evidence="2">AT3G52170-like helix-turn-helix domain-containing protein</fullName>
    </recommendedName>
</protein>
<dbReference type="InterPro" id="IPR058942">
    <property type="entry name" value="AT3G52170-like"/>
</dbReference>
<evidence type="ECO:0000259" key="2">
    <source>
        <dbReference type="Pfam" id="PF25896"/>
    </source>
</evidence>
<evidence type="ECO:0000313" key="3">
    <source>
        <dbReference type="EMBL" id="CAL0322324.1"/>
    </source>
</evidence>
<proteinExistence type="predicted"/>
<feature type="region of interest" description="Disordered" evidence="1">
    <location>
        <begin position="62"/>
        <end position="85"/>
    </location>
</feature>
<keyword evidence="4" id="KW-1185">Reference proteome</keyword>
<accession>A0AAV1XKY7</accession>
<dbReference type="Pfam" id="PF25896">
    <property type="entry name" value="HTH_AT3G52170"/>
    <property type="match status" value="1"/>
</dbReference>
<feature type="region of interest" description="Disordered" evidence="1">
    <location>
        <begin position="354"/>
        <end position="457"/>
    </location>
</feature>
<evidence type="ECO:0000313" key="4">
    <source>
        <dbReference type="Proteomes" id="UP001497480"/>
    </source>
</evidence>
<dbReference type="PANTHER" id="PTHR34568:SF4">
    <property type="entry name" value="OS02G0638000 PROTEIN"/>
    <property type="match status" value="1"/>
</dbReference>
<sequence>MLNLMMKFQSITCNHDTVSKKLLFFIAPTARVLSFRSSHAKTLSIEVSNSAGPLNAQRRRWSYAASASAPSENDTLNEPKGRKRISKQERRAIVEAFVNRYREMNAGKFPTASVAQNQVGGGFYFLREIIQDLEYKSKMNSSNIKDENLVKKEPFNQSKLLTTETVKILSVNTETAIDRPSRDDFQSVVSDVRETVNTGYDHLEEKRGSQTSSCKDRGLSKEIEIISTPDNHCVASDINHPGKCSEEPDPSSLGILNDVKTEEAFSRHSDSVAPESHLLHEEKEHVSTPFSETYGTDYGQAQGHDTEFNDAGSSQIIDEKNIEKSGYERMEQAALEGLSEEPSLSSLQVPNDVKAGEDLSSHCSDSVASERHQLKEETDHDSASFIEKSCSGHSETQSPVSKFVDTENHPMTEVKNFNKGHEGKKQDGSGDLPGMDSPKHKIEQPLGSSELDESKIDNSNNREISVAVVPAKSTLWGNLKSLADGIINFWRR</sequence>